<dbReference type="PANTHER" id="PTHR42803">
    <property type="entry name" value="ACYL-COA DEHYDROGENASE"/>
    <property type="match status" value="1"/>
</dbReference>
<evidence type="ECO:0000313" key="12">
    <source>
        <dbReference type="EMBL" id="SCY63050.1"/>
    </source>
</evidence>
<dbReference type="Gene3D" id="1.10.540.10">
    <property type="entry name" value="Acyl-CoA dehydrogenase/oxidase, N-terminal domain"/>
    <property type="match status" value="1"/>
</dbReference>
<dbReference type="InterPro" id="IPR009075">
    <property type="entry name" value="AcylCo_DH/oxidase_C"/>
</dbReference>
<dbReference type="InterPro" id="IPR036250">
    <property type="entry name" value="AcylCo_DH-like_C"/>
</dbReference>
<dbReference type="STRING" id="419481.SAMN05216233_11429"/>
<dbReference type="InterPro" id="IPR046373">
    <property type="entry name" value="Acyl-CoA_Oxase/DH_mid-dom_sf"/>
</dbReference>
<dbReference type="AlphaFoldDB" id="A0A1G5HIA7"/>
<evidence type="ECO:0000256" key="2">
    <source>
        <dbReference type="ARBA" id="ARBA00009347"/>
    </source>
</evidence>
<feature type="domain" description="Acyl-CoA dehydrogenase/oxidase C-terminal" evidence="8">
    <location>
        <begin position="283"/>
        <end position="450"/>
    </location>
</feature>
<evidence type="ECO:0000259" key="9">
    <source>
        <dbReference type="Pfam" id="PF02770"/>
    </source>
</evidence>
<evidence type="ECO:0000259" key="10">
    <source>
        <dbReference type="Pfam" id="PF02771"/>
    </source>
</evidence>
<comment type="similarity">
    <text evidence="2 7">Belongs to the acyl-CoA dehydrogenase family.</text>
</comment>
<feature type="domain" description="Acetyl-CoA dehydrogenase-like C-terminal" evidence="11">
    <location>
        <begin position="466"/>
        <end position="593"/>
    </location>
</feature>
<comment type="subunit">
    <text evidence="3">Homotetramer.</text>
</comment>
<protein>
    <recommendedName>
        <fullName evidence="14">Acyl-CoA dehydrogenase</fullName>
    </recommendedName>
</protein>
<dbReference type="PANTHER" id="PTHR42803:SF1">
    <property type="entry name" value="BROAD-SPECIFICITY LINEAR ACYL-COA DEHYDROGENASE FADE5"/>
    <property type="match status" value="1"/>
</dbReference>
<dbReference type="SUPFAM" id="SSF47203">
    <property type="entry name" value="Acyl-CoA dehydrogenase C-terminal domain-like"/>
    <property type="match status" value="1"/>
</dbReference>
<comment type="cofactor">
    <cofactor evidence="1 7">
        <name>FAD</name>
        <dbReference type="ChEBI" id="CHEBI:57692"/>
    </cofactor>
</comment>
<proteinExistence type="inferred from homology"/>
<evidence type="ECO:0000256" key="1">
    <source>
        <dbReference type="ARBA" id="ARBA00001974"/>
    </source>
</evidence>
<evidence type="ECO:0000313" key="13">
    <source>
        <dbReference type="Proteomes" id="UP000198870"/>
    </source>
</evidence>
<dbReference type="Gene3D" id="1.20.140.10">
    <property type="entry name" value="Butyryl-CoA Dehydrogenase, subunit A, domain 3"/>
    <property type="match status" value="1"/>
</dbReference>
<dbReference type="InterPro" id="IPR006091">
    <property type="entry name" value="Acyl-CoA_Oxase/DH_mid-dom"/>
</dbReference>
<dbReference type="GO" id="GO:0016627">
    <property type="term" value="F:oxidoreductase activity, acting on the CH-CH group of donors"/>
    <property type="evidence" value="ECO:0007669"/>
    <property type="project" value="InterPro"/>
</dbReference>
<evidence type="ECO:0008006" key="14">
    <source>
        <dbReference type="Google" id="ProtNLM"/>
    </source>
</evidence>
<evidence type="ECO:0000256" key="5">
    <source>
        <dbReference type="ARBA" id="ARBA00022827"/>
    </source>
</evidence>
<dbReference type="SUPFAM" id="SSF56645">
    <property type="entry name" value="Acyl-CoA dehydrogenase NM domain-like"/>
    <property type="match status" value="1"/>
</dbReference>
<evidence type="ECO:0000256" key="7">
    <source>
        <dbReference type="RuleBase" id="RU362125"/>
    </source>
</evidence>
<dbReference type="InterPro" id="IPR013786">
    <property type="entry name" value="AcylCoA_DH/ox_N"/>
</dbReference>
<dbReference type="InterPro" id="IPR025878">
    <property type="entry name" value="Acyl-CoA_dh-like_C_dom"/>
</dbReference>
<keyword evidence="13" id="KW-1185">Reference proteome</keyword>
<evidence type="ECO:0000259" key="8">
    <source>
        <dbReference type="Pfam" id="PF00441"/>
    </source>
</evidence>
<dbReference type="Pfam" id="PF02770">
    <property type="entry name" value="Acyl-CoA_dh_M"/>
    <property type="match status" value="1"/>
</dbReference>
<feature type="domain" description="Acyl-CoA oxidase/dehydrogenase middle" evidence="9">
    <location>
        <begin position="161"/>
        <end position="268"/>
    </location>
</feature>
<dbReference type="OrthoDB" id="9765339at2"/>
<dbReference type="Pfam" id="PF12806">
    <property type="entry name" value="Acyl-CoA_dh_C"/>
    <property type="match status" value="1"/>
</dbReference>
<evidence type="ECO:0000256" key="3">
    <source>
        <dbReference type="ARBA" id="ARBA00011881"/>
    </source>
</evidence>
<keyword evidence="6 7" id="KW-0560">Oxidoreductase</keyword>
<dbReference type="InterPro" id="IPR009100">
    <property type="entry name" value="AcylCoA_DH/oxidase_NM_dom_sf"/>
</dbReference>
<dbReference type="Pfam" id="PF00441">
    <property type="entry name" value="Acyl-CoA_dh_1"/>
    <property type="match status" value="1"/>
</dbReference>
<dbReference type="InterPro" id="IPR052166">
    <property type="entry name" value="Diverse_Acyl-CoA_DH"/>
</dbReference>
<sequence>MAQLIADKRDIDFVLHEQLEVGTEYKGGSYAEFNRKTIDMIIGEARNLGIKEMLPLQKVGDDGCTFDAGTVTVPEGFKHVYDLYCEGEWLAMSDDPDWGGQGLPHAVSMAANEYFYGSCNAFMLYNMLSHGAAKLIESYGTEAQKKQVLKKMFSGQWSGTMLLTEPEAGSDVGALTTVATKNGDGTYSISGSKIFISGGEQNMVENIIHPVLARLEDAPAGTRGISLFMVPKYRINEDGSLGEFNDVVCTGIEEKMGLHGNCTCSLTLGGKGQCIGTLLGEENKGMAAMFQMMNEARQMVGLQGFACATASYIHALNYARERVQTKGLTDPAGSTPVSIINHPDVKRQLLIMKSYVDGMRSLIYFGGLCHDKIAMSEDADERSQYSLLLEVLTPIIKGYITDKAFEVCSHGIQVYGGYGYVEEFPVAQLLRDSRIFMIYEGTNGIQSMDLLGRKLGMKKGKPFMDFLETIHRTIDKAKEVPEVAPLAESLQAFFTRYTEVTAAISKAAMSDKVLDAYAYSHPLLEVTGDLTMAWMLLWRATVAAPLVDKKKKDAAFYKGQITTARFFINTMLPSAMGKMDAIQTCDGAVTAMDDAGFGGK</sequence>
<keyword evidence="5 7" id="KW-0274">FAD</keyword>
<reference evidence="12 13" key="1">
    <citation type="submission" date="2016-10" db="EMBL/GenBank/DDBJ databases">
        <authorList>
            <person name="de Groot N.N."/>
        </authorList>
    </citation>
    <scope>NUCLEOTIDE SEQUENCE [LARGE SCALE GENOMIC DNA]</scope>
    <source>
        <strain evidence="12 13">AA1</strain>
    </source>
</reference>
<dbReference type="InterPro" id="IPR037069">
    <property type="entry name" value="AcylCoA_DH/ox_N_sf"/>
</dbReference>
<accession>A0A1G5HIA7</accession>
<organism evidence="12 13">
    <name type="scientific">Desulfoluna spongiiphila</name>
    <dbReference type="NCBI Taxonomy" id="419481"/>
    <lineage>
        <taxon>Bacteria</taxon>
        <taxon>Pseudomonadati</taxon>
        <taxon>Thermodesulfobacteriota</taxon>
        <taxon>Desulfobacteria</taxon>
        <taxon>Desulfobacterales</taxon>
        <taxon>Desulfolunaceae</taxon>
        <taxon>Desulfoluna</taxon>
    </lineage>
</organism>
<dbReference type="Gene3D" id="2.40.110.10">
    <property type="entry name" value="Butyryl-CoA Dehydrogenase, subunit A, domain 2"/>
    <property type="match status" value="1"/>
</dbReference>
<evidence type="ECO:0000256" key="6">
    <source>
        <dbReference type="ARBA" id="ARBA00023002"/>
    </source>
</evidence>
<name>A0A1G5HIA7_9BACT</name>
<gene>
    <name evidence="12" type="ORF">SAMN05216233_11429</name>
</gene>
<dbReference type="Proteomes" id="UP000198870">
    <property type="component" value="Unassembled WGS sequence"/>
</dbReference>
<evidence type="ECO:0000256" key="4">
    <source>
        <dbReference type="ARBA" id="ARBA00022630"/>
    </source>
</evidence>
<keyword evidence="4 7" id="KW-0285">Flavoprotein</keyword>
<dbReference type="Pfam" id="PF02771">
    <property type="entry name" value="Acyl-CoA_dh_N"/>
    <property type="match status" value="1"/>
</dbReference>
<evidence type="ECO:0000259" key="11">
    <source>
        <dbReference type="Pfam" id="PF12806"/>
    </source>
</evidence>
<dbReference type="GO" id="GO:0050660">
    <property type="term" value="F:flavin adenine dinucleotide binding"/>
    <property type="evidence" value="ECO:0007669"/>
    <property type="project" value="InterPro"/>
</dbReference>
<feature type="domain" description="Acyl-CoA dehydrogenase/oxidase N-terminal" evidence="10">
    <location>
        <begin position="79"/>
        <end position="156"/>
    </location>
</feature>
<dbReference type="EMBL" id="FMUX01000014">
    <property type="protein sequence ID" value="SCY63050.1"/>
    <property type="molecule type" value="Genomic_DNA"/>
</dbReference>
<dbReference type="RefSeq" id="WP_092212442.1">
    <property type="nucleotide sequence ID" value="NZ_FMUX01000014.1"/>
</dbReference>